<dbReference type="PANTHER" id="PTHR37814:SF1">
    <property type="entry name" value="MEMBRANE PROTEIN"/>
    <property type="match status" value="1"/>
</dbReference>
<name>A0A369BJB1_9BACL</name>
<feature type="transmembrane region" description="Helical" evidence="1">
    <location>
        <begin position="145"/>
        <end position="163"/>
    </location>
</feature>
<feature type="transmembrane region" description="Helical" evidence="1">
    <location>
        <begin position="321"/>
        <end position="340"/>
    </location>
</feature>
<protein>
    <submittedName>
        <fullName evidence="2">Putative membrane protein YkvI</fullName>
    </submittedName>
</protein>
<feature type="transmembrane region" description="Helical" evidence="1">
    <location>
        <begin position="263"/>
        <end position="286"/>
    </location>
</feature>
<keyword evidence="3" id="KW-1185">Reference proteome</keyword>
<evidence type="ECO:0000256" key="1">
    <source>
        <dbReference type="SAM" id="Phobius"/>
    </source>
</evidence>
<dbReference type="EMBL" id="QPJW01000002">
    <property type="protein sequence ID" value="RCX21690.1"/>
    <property type="molecule type" value="Genomic_DNA"/>
</dbReference>
<keyword evidence="1" id="KW-0472">Membrane</keyword>
<proteinExistence type="predicted"/>
<comment type="caution">
    <text evidence="2">The sequence shown here is derived from an EMBL/GenBank/DDBJ whole genome shotgun (WGS) entry which is preliminary data.</text>
</comment>
<feature type="transmembrane region" description="Helical" evidence="1">
    <location>
        <begin position="214"/>
        <end position="236"/>
    </location>
</feature>
<dbReference type="Proteomes" id="UP000253090">
    <property type="component" value="Unassembled WGS sequence"/>
</dbReference>
<reference evidence="2 3" key="1">
    <citation type="submission" date="2018-07" db="EMBL/GenBank/DDBJ databases">
        <title>Genomic Encyclopedia of Type Strains, Phase III (KMG-III): the genomes of soil and plant-associated and newly described type strains.</title>
        <authorList>
            <person name="Whitman W."/>
        </authorList>
    </citation>
    <scope>NUCLEOTIDE SEQUENCE [LARGE SCALE GENOMIC DNA]</scope>
    <source>
        <strain evidence="2 3">CECT 8333</strain>
    </source>
</reference>
<keyword evidence="1" id="KW-1133">Transmembrane helix</keyword>
<gene>
    <name evidence="2" type="ORF">DFP94_102446</name>
</gene>
<feature type="transmembrane region" description="Helical" evidence="1">
    <location>
        <begin position="115"/>
        <end position="133"/>
    </location>
</feature>
<sequence>MKNAVKVMQIAFTYIGTVVGAGFATGQEILQFFTRYGKWGVLTILLSMVLFIWLGTKMMLLAQEIKAESYEDLNRKLFGDRIGQGLSLFTLIVLIGVNSVMLAGAGSVFMEHFGMHYQIGLWITLIGTFLLLGRGIGGVMKLNSIVVPMMITLSLAIISNTAGSPGASRFLTLSSDNGVLAAWASPFMYTAFNLSMAQAVLVPIGSHTDSRRTIVWGGVLGGAGVGFMLMAGHFALSASMPGIQQFEIPMGNIAQQLGTTIQLIYIVLIFMEIFSTFVADIYGVTLQLKQRLKLSPKLISIIVLLICYVTSQFGFSALLSVLYPVFGLFSLLWAVMLAMYRKSKRQ</sequence>
<organism evidence="2 3">
    <name type="scientific">Fontibacillus phaseoli</name>
    <dbReference type="NCBI Taxonomy" id="1416533"/>
    <lineage>
        <taxon>Bacteria</taxon>
        <taxon>Bacillati</taxon>
        <taxon>Bacillota</taxon>
        <taxon>Bacilli</taxon>
        <taxon>Bacillales</taxon>
        <taxon>Paenibacillaceae</taxon>
        <taxon>Fontibacillus</taxon>
    </lineage>
</organism>
<feature type="transmembrane region" description="Helical" evidence="1">
    <location>
        <begin position="36"/>
        <end position="56"/>
    </location>
</feature>
<feature type="transmembrane region" description="Helical" evidence="1">
    <location>
        <begin position="183"/>
        <end position="202"/>
    </location>
</feature>
<feature type="transmembrane region" description="Helical" evidence="1">
    <location>
        <begin position="298"/>
        <end position="315"/>
    </location>
</feature>
<dbReference type="OrthoDB" id="4424890at2"/>
<dbReference type="PANTHER" id="PTHR37814">
    <property type="entry name" value="CONSERVED MEMBRANE PROTEIN"/>
    <property type="match status" value="1"/>
</dbReference>
<evidence type="ECO:0000313" key="3">
    <source>
        <dbReference type="Proteomes" id="UP000253090"/>
    </source>
</evidence>
<dbReference type="InterPro" id="IPR038728">
    <property type="entry name" value="YkvI-like"/>
</dbReference>
<dbReference type="AlphaFoldDB" id="A0A369BJB1"/>
<accession>A0A369BJB1</accession>
<dbReference type="RefSeq" id="WP_114496239.1">
    <property type="nucleotide sequence ID" value="NZ_QPJW01000002.1"/>
</dbReference>
<keyword evidence="1" id="KW-0812">Transmembrane</keyword>
<feature type="transmembrane region" description="Helical" evidence="1">
    <location>
        <begin position="85"/>
        <end position="109"/>
    </location>
</feature>
<evidence type="ECO:0000313" key="2">
    <source>
        <dbReference type="EMBL" id="RCX21690.1"/>
    </source>
</evidence>